<dbReference type="AlphaFoldDB" id="A0A1M6AF15"/>
<evidence type="ECO:0000313" key="4">
    <source>
        <dbReference type="EMBL" id="SHI34991.1"/>
    </source>
</evidence>
<gene>
    <name evidence="4" type="ORF">SAMN05444373_100114</name>
</gene>
<feature type="domain" description="YEATS-Like-Associating Three TM" evidence="3">
    <location>
        <begin position="38"/>
        <end position="147"/>
    </location>
</feature>
<feature type="compositionally biased region" description="Basic and acidic residues" evidence="1">
    <location>
        <begin position="165"/>
        <end position="176"/>
    </location>
</feature>
<feature type="region of interest" description="Disordered" evidence="1">
    <location>
        <begin position="262"/>
        <end position="285"/>
    </location>
</feature>
<name>A0A1M6AF15_9FIRM</name>
<proteinExistence type="predicted"/>
<keyword evidence="5" id="KW-1185">Reference proteome</keyword>
<evidence type="ECO:0000313" key="5">
    <source>
        <dbReference type="Proteomes" id="UP000324781"/>
    </source>
</evidence>
<organism evidence="4 5">
    <name type="scientific">Thermoclostridium caenicola</name>
    <dbReference type="NCBI Taxonomy" id="659425"/>
    <lineage>
        <taxon>Bacteria</taxon>
        <taxon>Bacillati</taxon>
        <taxon>Bacillota</taxon>
        <taxon>Clostridia</taxon>
        <taxon>Eubacteriales</taxon>
        <taxon>Oscillospiraceae</taxon>
        <taxon>Thermoclostridium</taxon>
    </lineage>
</organism>
<feature type="transmembrane region" description="Helical" evidence="2">
    <location>
        <begin position="72"/>
        <end position="91"/>
    </location>
</feature>
<keyword evidence="2" id="KW-0472">Membrane</keyword>
<dbReference type="Proteomes" id="UP000324781">
    <property type="component" value="Unassembled WGS sequence"/>
</dbReference>
<feature type="transmembrane region" description="Helical" evidence="2">
    <location>
        <begin position="111"/>
        <end position="129"/>
    </location>
</feature>
<dbReference type="Pfam" id="PF20303">
    <property type="entry name" value="YLATT"/>
    <property type="match status" value="1"/>
</dbReference>
<accession>A0A1M6AF15</accession>
<dbReference type="InterPro" id="IPR046890">
    <property type="entry name" value="YLATT"/>
</dbReference>
<sequence length="285" mass="31321">MQPVDYMGGQAQRVIHAQRTTGLHCIRNVFSDGVPMDHTLKLLLVMVASGLLGGVVNFIYSYSNGRKKMVQFVDLLKSMITGVAAALLIPIFLNTISSNIVKESETDDGKLLVFAGFCVIAAVSSKAFIKAISGRVLERVNRIEEDVQAVKSEVKPMVLKHSEFDEAKRRKEKADGRNSPVQANSAGETVPDETKSIKVLEKLADSDYAFRSIEGLASDVNMEPEQVQECLEHCVSSGLAGQIENSLGVRFYITEDGQSHLLSYNGQNKEEPEDAQPAQQEYPQE</sequence>
<feature type="transmembrane region" description="Helical" evidence="2">
    <location>
        <begin position="42"/>
        <end position="60"/>
    </location>
</feature>
<evidence type="ECO:0000259" key="3">
    <source>
        <dbReference type="Pfam" id="PF20303"/>
    </source>
</evidence>
<keyword evidence="2" id="KW-1133">Transmembrane helix</keyword>
<feature type="region of interest" description="Disordered" evidence="1">
    <location>
        <begin position="165"/>
        <end position="192"/>
    </location>
</feature>
<keyword evidence="2" id="KW-0812">Transmembrane</keyword>
<evidence type="ECO:0000256" key="2">
    <source>
        <dbReference type="SAM" id="Phobius"/>
    </source>
</evidence>
<feature type="compositionally biased region" description="Low complexity" evidence="1">
    <location>
        <begin position="275"/>
        <end position="285"/>
    </location>
</feature>
<protein>
    <recommendedName>
        <fullName evidence="3">YEATS-Like-Associating Three TM domain-containing protein</fullName>
    </recommendedName>
</protein>
<dbReference type="EMBL" id="FQZP01000001">
    <property type="protein sequence ID" value="SHI34991.1"/>
    <property type="molecule type" value="Genomic_DNA"/>
</dbReference>
<evidence type="ECO:0000256" key="1">
    <source>
        <dbReference type="SAM" id="MobiDB-lite"/>
    </source>
</evidence>
<reference evidence="4 5" key="1">
    <citation type="submission" date="2016-11" db="EMBL/GenBank/DDBJ databases">
        <authorList>
            <person name="Varghese N."/>
            <person name="Submissions S."/>
        </authorList>
    </citation>
    <scope>NUCLEOTIDE SEQUENCE [LARGE SCALE GENOMIC DNA]</scope>
    <source>
        <strain evidence="4 5">DSM 19027</strain>
    </source>
</reference>